<dbReference type="EMBL" id="FOCD01000001">
    <property type="protein sequence ID" value="SEM51410.1"/>
    <property type="molecule type" value="Genomic_DNA"/>
</dbReference>
<gene>
    <name evidence="2" type="ORF">SAMN04489762_0267</name>
</gene>
<proteinExistence type="predicted"/>
<keyword evidence="1" id="KW-0472">Membrane</keyword>
<evidence type="ECO:0000313" key="3">
    <source>
        <dbReference type="Proteomes" id="UP000199735"/>
    </source>
</evidence>
<keyword evidence="1" id="KW-1133">Transmembrane helix</keyword>
<organism evidence="2 3">
    <name type="scientific">Terribacillus saccharophilus</name>
    <dbReference type="NCBI Taxonomy" id="361277"/>
    <lineage>
        <taxon>Bacteria</taxon>
        <taxon>Bacillati</taxon>
        <taxon>Bacillota</taxon>
        <taxon>Bacilli</taxon>
        <taxon>Bacillales</taxon>
        <taxon>Bacillaceae</taxon>
        <taxon>Terribacillus</taxon>
    </lineage>
</organism>
<protein>
    <recommendedName>
        <fullName evidence="4">Type IV pilus assembly protein PilN</fullName>
    </recommendedName>
</protein>
<accession>A0AAX2E9W5</accession>
<comment type="caution">
    <text evidence="2">The sequence shown here is derived from an EMBL/GenBank/DDBJ whole genome shotgun (WGS) entry which is preliminary data.</text>
</comment>
<dbReference type="RefSeq" id="WP_093879522.1">
    <property type="nucleotide sequence ID" value="NZ_FOCD01000001.1"/>
</dbReference>
<evidence type="ECO:0000313" key="2">
    <source>
        <dbReference type="EMBL" id="SEM51410.1"/>
    </source>
</evidence>
<evidence type="ECO:0008006" key="4">
    <source>
        <dbReference type="Google" id="ProtNLM"/>
    </source>
</evidence>
<reference evidence="2 3" key="1">
    <citation type="submission" date="2016-10" db="EMBL/GenBank/DDBJ databases">
        <authorList>
            <person name="Varghese N."/>
            <person name="Submissions S."/>
        </authorList>
    </citation>
    <scope>NUCLEOTIDE SEQUENCE [LARGE SCALE GENOMIC DNA]</scope>
    <source>
        <strain evidence="2 3">DSM 21619</strain>
    </source>
</reference>
<evidence type="ECO:0000256" key="1">
    <source>
        <dbReference type="SAM" id="Phobius"/>
    </source>
</evidence>
<name>A0AAX2E9W5_9BACI</name>
<dbReference type="AlphaFoldDB" id="A0AAX2E9W5"/>
<feature type="transmembrane region" description="Helical" evidence="1">
    <location>
        <begin position="18"/>
        <end position="40"/>
    </location>
</feature>
<dbReference type="Proteomes" id="UP000199735">
    <property type="component" value="Unassembled WGS sequence"/>
</dbReference>
<keyword evidence="1" id="KW-0812">Transmembrane</keyword>
<sequence length="167" mass="17866">MLEINLLRKQSDTQRSPILFLSILGGLILICAVIFTWQLMAAKGQLSDLEAKQASNQTLLDAQTTAVSGDSGTALPFAVELMDKLQALAPKETDLISYSSPGAEPITITLLVNSTDAAADYIQQVQDTGYVSRASLQSLTPQGADSFQAVFTITIDQVAWTSEVNGE</sequence>